<proteinExistence type="predicted"/>
<dbReference type="SMART" id="SM01415">
    <property type="entry name" value="DUF106"/>
    <property type="match status" value="1"/>
</dbReference>
<organism evidence="8 9">
    <name type="scientific">Halorubrum trueperi</name>
    <dbReference type="NCBI Taxonomy" id="2004704"/>
    <lineage>
        <taxon>Archaea</taxon>
        <taxon>Methanobacteriati</taxon>
        <taxon>Methanobacteriota</taxon>
        <taxon>Stenosarchaea group</taxon>
        <taxon>Halobacteria</taxon>
        <taxon>Halobacteriales</taxon>
        <taxon>Haloferacaceae</taxon>
        <taxon>Halorubrum</taxon>
    </lineage>
</organism>
<keyword evidence="5" id="KW-0175">Coiled coil</keyword>
<keyword evidence="9" id="KW-1185">Reference proteome</keyword>
<evidence type="ECO:0000256" key="6">
    <source>
        <dbReference type="SAM" id="MobiDB-lite"/>
    </source>
</evidence>
<dbReference type="RefSeq" id="WP_379771100.1">
    <property type="nucleotide sequence ID" value="NZ_JBHSXI010000025.1"/>
</dbReference>
<evidence type="ECO:0000313" key="8">
    <source>
        <dbReference type="EMBL" id="MFC6890758.1"/>
    </source>
</evidence>
<dbReference type="InterPro" id="IPR002809">
    <property type="entry name" value="EMC3/TMCO1"/>
</dbReference>
<keyword evidence="3 7" id="KW-1133">Transmembrane helix</keyword>
<dbReference type="EMBL" id="JBHSXI010000025">
    <property type="protein sequence ID" value="MFC6890758.1"/>
    <property type="molecule type" value="Genomic_DNA"/>
</dbReference>
<evidence type="ECO:0000256" key="5">
    <source>
        <dbReference type="SAM" id="Coils"/>
    </source>
</evidence>
<dbReference type="GO" id="GO:0016020">
    <property type="term" value="C:membrane"/>
    <property type="evidence" value="ECO:0007669"/>
    <property type="project" value="UniProtKB-SubCell"/>
</dbReference>
<evidence type="ECO:0000256" key="3">
    <source>
        <dbReference type="ARBA" id="ARBA00022989"/>
    </source>
</evidence>
<evidence type="ECO:0000313" key="9">
    <source>
        <dbReference type="Proteomes" id="UP001596333"/>
    </source>
</evidence>
<feature type="region of interest" description="Disordered" evidence="6">
    <location>
        <begin position="76"/>
        <end position="95"/>
    </location>
</feature>
<dbReference type="PANTHER" id="PTHR42198">
    <property type="entry name" value="INTEGRAL MEMBRANE PROTEIN"/>
    <property type="match status" value="1"/>
</dbReference>
<protein>
    <submittedName>
        <fullName evidence="8">DUF106 domain-containing protein</fullName>
    </submittedName>
</protein>
<keyword evidence="2 7" id="KW-0812">Transmembrane</keyword>
<dbReference type="PANTHER" id="PTHR42198:SF1">
    <property type="entry name" value="INTEGRAL MEMBRANE PROTEIN"/>
    <property type="match status" value="1"/>
</dbReference>
<evidence type="ECO:0000256" key="4">
    <source>
        <dbReference type="ARBA" id="ARBA00023136"/>
    </source>
</evidence>
<feature type="transmembrane region" description="Helical" evidence="7">
    <location>
        <begin position="221"/>
        <end position="239"/>
    </location>
</feature>
<name>A0ABD5USK1_9EURY</name>
<accession>A0ABD5USK1</accession>
<feature type="transmembrane region" description="Helical" evidence="7">
    <location>
        <begin position="139"/>
        <end position="160"/>
    </location>
</feature>
<feature type="coiled-coil region" evidence="5">
    <location>
        <begin position="170"/>
        <end position="197"/>
    </location>
</feature>
<dbReference type="Pfam" id="PF01956">
    <property type="entry name" value="EMC3_TMCO1"/>
    <property type="match status" value="1"/>
</dbReference>
<reference evidence="8 9" key="1">
    <citation type="journal article" date="2019" name="Int. J. Syst. Evol. Microbiol.">
        <title>The Global Catalogue of Microorganisms (GCM) 10K type strain sequencing project: providing services to taxonomists for standard genome sequencing and annotation.</title>
        <authorList>
            <consortium name="The Broad Institute Genomics Platform"/>
            <consortium name="The Broad Institute Genome Sequencing Center for Infectious Disease"/>
            <person name="Wu L."/>
            <person name="Ma J."/>
        </authorList>
    </citation>
    <scope>NUCLEOTIDE SEQUENCE [LARGE SCALE GENOMIC DNA]</scope>
    <source>
        <strain evidence="8 9">Y73</strain>
    </source>
</reference>
<dbReference type="InterPro" id="IPR038978">
    <property type="entry name" value="MJ0935"/>
</dbReference>
<evidence type="ECO:0000256" key="7">
    <source>
        <dbReference type="SAM" id="Phobius"/>
    </source>
</evidence>
<gene>
    <name evidence="8" type="ORF">ACFQEY_17360</name>
</gene>
<dbReference type="Proteomes" id="UP001596333">
    <property type="component" value="Unassembled WGS sequence"/>
</dbReference>
<feature type="transmembrane region" description="Helical" evidence="7">
    <location>
        <begin position="274"/>
        <end position="292"/>
    </location>
</feature>
<feature type="transmembrane region" description="Helical" evidence="7">
    <location>
        <begin position="101"/>
        <end position="119"/>
    </location>
</feature>
<keyword evidence="4 7" id="KW-0472">Membrane</keyword>
<comment type="caution">
    <text evidence="8">The sequence shown here is derived from an EMBL/GenBank/DDBJ whole genome shotgun (WGS) entry which is preliminary data.</text>
</comment>
<dbReference type="AlphaFoldDB" id="A0ABD5USK1"/>
<evidence type="ECO:0000256" key="1">
    <source>
        <dbReference type="ARBA" id="ARBA00004141"/>
    </source>
</evidence>
<comment type="subcellular location">
    <subcellularLocation>
        <location evidence="1">Membrane</location>
        <topology evidence="1">Multi-pass membrane protein</topology>
    </subcellularLocation>
</comment>
<sequence>MSKVERRVRSLVREDGEMRDAVEVVLDRATDGEVQWVDVRDEITSGQWGRLIEKEILVDGETGFALADPDAIEAGMTNDDDGDLSSGGDVETPETTSWTKWDKIAGVATLGAFVGYAVSPVRNAIAGSIDIVLGPLLNIVPFYVVIMVIALATGLYSTLLRAGLMDMDKMSAYQDRMKDIQNRRKEAKERDDQAALDAIQEEQMDAMGDQLGMFKEQFRPMVWIMFLTIPAFLWMFWVIGYRGSESAYPEIAAQELIVPIAGTVTWDAGLVGPIQMWIVWYFLCSMAFTQLVQKSLNIQMSPTSS</sequence>
<evidence type="ECO:0000256" key="2">
    <source>
        <dbReference type="ARBA" id="ARBA00022692"/>
    </source>
</evidence>